<evidence type="ECO:0000313" key="4">
    <source>
        <dbReference type="EMBL" id="WTT22321.1"/>
    </source>
</evidence>
<sequence>MGRGTEPRQPAAPVSGRQVARRVRILRAASELAARDGLAGIQMQDVAKEAGVALGTLYRYFPSKPYLFTAVFEWHIETTLEGYGVDMVVDATTDRATEAADTLVALSVKLLDSPLLASATALSAFSEYAAVIPTRFDIVESCLGQTLLRVLGVSEAGERDRSVVRLLIYSWWGLFVAMLTQEITARQAESDLRLATRLILAPYDEG</sequence>
<dbReference type="InterPro" id="IPR041642">
    <property type="entry name" value="KstR_C"/>
</dbReference>
<dbReference type="AlphaFoldDB" id="A0AAU2AC57"/>
<dbReference type="GO" id="GO:0000976">
    <property type="term" value="F:transcription cis-regulatory region binding"/>
    <property type="evidence" value="ECO:0007669"/>
    <property type="project" value="TreeGrafter"/>
</dbReference>
<protein>
    <submittedName>
        <fullName evidence="4">TetR family transcriptional regulator</fullName>
    </submittedName>
</protein>
<proteinExistence type="predicted"/>
<evidence type="ECO:0000259" key="3">
    <source>
        <dbReference type="PROSITE" id="PS50977"/>
    </source>
</evidence>
<keyword evidence="1 2" id="KW-0238">DNA-binding</keyword>
<gene>
    <name evidence="4" type="ORF">OHA22_45655</name>
</gene>
<dbReference type="InterPro" id="IPR009057">
    <property type="entry name" value="Homeodomain-like_sf"/>
</dbReference>
<dbReference type="InterPro" id="IPR001647">
    <property type="entry name" value="HTH_TetR"/>
</dbReference>
<dbReference type="Pfam" id="PF00440">
    <property type="entry name" value="TetR_N"/>
    <property type="match status" value="1"/>
</dbReference>
<name>A0AAU2AC57_9ACTN</name>
<organism evidence="4">
    <name type="scientific">Streptomyces sp. NBC_00093</name>
    <dbReference type="NCBI Taxonomy" id="2975649"/>
    <lineage>
        <taxon>Bacteria</taxon>
        <taxon>Bacillati</taxon>
        <taxon>Actinomycetota</taxon>
        <taxon>Actinomycetes</taxon>
        <taxon>Kitasatosporales</taxon>
        <taxon>Streptomycetaceae</taxon>
        <taxon>Streptomyces</taxon>
    </lineage>
</organism>
<feature type="domain" description="HTH tetR-type" evidence="3">
    <location>
        <begin position="19"/>
        <end position="79"/>
    </location>
</feature>
<dbReference type="PROSITE" id="PS50977">
    <property type="entry name" value="HTH_TETR_2"/>
    <property type="match status" value="1"/>
</dbReference>
<dbReference type="SUPFAM" id="SSF46689">
    <property type="entry name" value="Homeodomain-like"/>
    <property type="match status" value="1"/>
</dbReference>
<dbReference type="PRINTS" id="PR00455">
    <property type="entry name" value="HTHTETR"/>
</dbReference>
<dbReference type="Pfam" id="PF17925">
    <property type="entry name" value="TetR_C_20"/>
    <property type="match status" value="1"/>
</dbReference>
<dbReference type="EMBL" id="CP108222">
    <property type="protein sequence ID" value="WTT22321.1"/>
    <property type="molecule type" value="Genomic_DNA"/>
</dbReference>
<dbReference type="PANTHER" id="PTHR30055">
    <property type="entry name" value="HTH-TYPE TRANSCRIPTIONAL REGULATOR RUTR"/>
    <property type="match status" value="1"/>
</dbReference>
<evidence type="ECO:0000256" key="2">
    <source>
        <dbReference type="PROSITE-ProRule" id="PRU00335"/>
    </source>
</evidence>
<dbReference type="InterPro" id="IPR050109">
    <property type="entry name" value="HTH-type_TetR-like_transc_reg"/>
</dbReference>
<accession>A0AAU2AC57</accession>
<evidence type="ECO:0000256" key="1">
    <source>
        <dbReference type="ARBA" id="ARBA00023125"/>
    </source>
</evidence>
<dbReference type="PANTHER" id="PTHR30055:SF242">
    <property type="entry name" value="HTH-TYPE TRANSCRIPTIONAL REPRESSOR KSTR"/>
    <property type="match status" value="1"/>
</dbReference>
<dbReference type="GO" id="GO:0003700">
    <property type="term" value="F:DNA-binding transcription factor activity"/>
    <property type="evidence" value="ECO:0007669"/>
    <property type="project" value="TreeGrafter"/>
</dbReference>
<feature type="DNA-binding region" description="H-T-H motif" evidence="2">
    <location>
        <begin position="42"/>
        <end position="61"/>
    </location>
</feature>
<dbReference type="Gene3D" id="1.10.357.10">
    <property type="entry name" value="Tetracycline Repressor, domain 2"/>
    <property type="match status" value="1"/>
</dbReference>
<reference evidence="4" key="1">
    <citation type="submission" date="2022-10" db="EMBL/GenBank/DDBJ databases">
        <title>The complete genomes of actinobacterial strains from the NBC collection.</title>
        <authorList>
            <person name="Joergensen T.S."/>
            <person name="Alvarez Arevalo M."/>
            <person name="Sterndorff E.B."/>
            <person name="Faurdal D."/>
            <person name="Vuksanovic O."/>
            <person name="Mourched A.-S."/>
            <person name="Charusanti P."/>
            <person name="Shaw S."/>
            <person name="Blin K."/>
            <person name="Weber T."/>
        </authorList>
    </citation>
    <scope>NUCLEOTIDE SEQUENCE</scope>
    <source>
        <strain evidence="4">NBC_00093</strain>
    </source>
</reference>